<dbReference type="Pfam" id="PF21076">
    <property type="entry name" value="GDH_ACT2"/>
    <property type="match status" value="1"/>
</dbReference>
<feature type="domain" description="NAD-specific glutamate dehydrogenase C-terminal" evidence="3">
    <location>
        <begin position="1272"/>
        <end position="1601"/>
    </location>
</feature>
<dbReference type="Pfam" id="PF21073">
    <property type="entry name" value="GDH_HM1"/>
    <property type="match status" value="1"/>
</dbReference>
<dbReference type="SUPFAM" id="SSF53223">
    <property type="entry name" value="Aminoacid dehydrogenase-like, N-terminal domain"/>
    <property type="match status" value="1"/>
</dbReference>
<dbReference type="Pfam" id="PF05088">
    <property type="entry name" value="Bac_GDH_CD"/>
    <property type="match status" value="1"/>
</dbReference>
<dbReference type="PANTHER" id="PTHR43403:SF1">
    <property type="entry name" value="NAD-SPECIFIC GLUTAMATE DEHYDROGENASE"/>
    <property type="match status" value="1"/>
</dbReference>
<dbReference type="InterPro" id="IPR048381">
    <property type="entry name" value="GDH_C"/>
</dbReference>
<feature type="domain" description="NAD-glutamate dehydrogenase ACT2" evidence="5">
    <location>
        <begin position="408"/>
        <end position="497"/>
    </location>
</feature>
<dbReference type="Gene3D" id="3.40.50.720">
    <property type="entry name" value="NAD(P)-binding Rossmann-like Domain"/>
    <property type="match status" value="1"/>
</dbReference>
<dbReference type="EMBL" id="JAEQND010000005">
    <property type="protein sequence ID" value="MBL0425584.1"/>
    <property type="molecule type" value="Genomic_DNA"/>
</dbReference>
<sequence>MAATQETRREEQLAAVLALASARQAAPAARTLDGFAHEYFQQVDIEDLEERTPEDLLGALLSHWQFGAQRKPGVPKVRVLSPTPGEDGWGSRHTVVEIVNDDMPFLVDSVSMEIHRQGLALHLLVHPIYAVQRDATGLLQSIAPRGATPELPRESWMYIEVDRLVDAEQRAALCRGIERVLADVRVAVTDWKPMLQQLRAASSELAQVPPGVNPEEAAESRAFLDWLADGHFTLLGYRQHDLVEEGGGLALKLVPGSALGVLRESAGAEPSASFAALPPAARALARTPSPVLVITKANTRSTVHRDGYTDYLGVKRFDAQGRVTGEHRFIGLFTATMYSARVTETPLLRRKVEAVAQRAGFAPAGHLAKALQHTLETFPRDDLFQIPEGELYDIVLGILAVGERHRLRLFTWKDPFDRFVSCLVYVPREAFSTQLRLKFQKILLKELNGTHIDFDVLLSGMQLARIHFNVRIAPHPVPAFDRKELERKLAAAARRWEDELREALVESEGEAVGLALERRWSPAFPLSYREHVAGRAAVHDIRKIAALTPEAPFALALYWPLGAADGRLGLKVYRLGAPVILSDSLPMLEHMGVRVLAEDNHRIQDGEHTQPVWLHDFALQAQPNEEIDPQALARLFEDAFARVFAGEVENDDFNRLVLLAALSAEEVVVLRAYAKYLKQVGFAQSQATITATLAAHPRIARMLVSLFRLRFDPTGHDEQGAASQVNALNQALDKVSNLSEDRVLRQLLALIQATLRTNYWRTGVGASGAPGPRRPFLSLKLDSSKVPGLPEPRPLYEIWVYSPRFEGIHLRGGKVARGGLRWSDRPDDFRTEVLGLVKAQMVKNTVIVPVGSKGGFVLKKAPPASEREAFMKEGVACYQDYLRGLLDLTDNLVAGKTVPPPQVLRIDGDDPYLVVAADKGTATFSDHANAVSAEYGHWLGDAFASGGSQGYDHKEMGITARGAWESVKRHFRELGLDTQSTDFTVIGIGDMSGDVFGNGMLLSQHIRLLAAFDHRHIFIDPEPDPQASFAERERLFKLPRSSWADYDAKLISKGGGVWARSEKSVAISPQARRVLAIEAESLTPAELITAILKAPVDLFYNGGIGTYVKAASETHADVGDRANDAVRINGGELRCRVVAEGGNLGFTQRGRIEAALQGVKINTDAIDNSAGVDTSDHEVNIKILLGIAQGDGELTERQRNSLLPQMTEQVAALVLRDNYFQSQALSIGGRLAQRQLDEQARFIRFLEKKGELNRAIEFLPSDEEIADRRARGLGLTSPEQAVLLAYSKMWLNDELIASDLPEDPWIATALERYFPTQLKEKFAEVIPRHPLRREIIATHVLNSMVNRVGPTFVHRLGEITGATPPQVVRAYLASREVFGLVPLWQQIEALDTLVPDEVQADMVITLRGLVARATTWFLRSRRLFEPTQQQVARFAPAVQALHSHMEAGAPASPRAARWTGAGVPAALAMQVDGAQAVFHALDIAEIAEASHKPLELTAQVHAGVGERLGLARMQQQIEQLPADSFWHSLAKIALSDDLTDLQRSIAQQAVLHQDGDARTVLDRWEQGNRQALERAQRLLQELKDTGTGDLAMLSVALRELRNLV</sequence>
<dbReference type="Pfam" id="PF21075">
    <property type="entry name" value="GDH_ACT1"/>
    <property type="match status" value="1"/>
</dbReference>
<dbReference type="PIRSF" id="PIRSF036761">
    <property type="entry name" value="GDH_Mll4104"/>
    <property type="match status" value="1"/>
</dbReference>
<evidence type="ECO:0000259" key="6">
    <source>
        <dbReference type="Pfam" id="PF21077"/>
    </source>
</evidence>
<keyword evidence="1" id="KW-0560">Oxidoreductase</keyword>
<dbReference type="InterPro" id="IPR049062">
    <property type="entry name" value="NAD_Glu_DH_ACT2"/>
</dbReference>
<dbReference type="Pfam" id="PF21079">
    <property type="entry name" value="GDH_HM2"/>
    <property type="match status" value="1"/>
</dbReference>
<feature type="domain" description="NAD-glutamate dehydrogenase catalytic" evidence="2">
    <location>
        <begin position="728"/>
        <end position="1227"/>
    </location>
</feature>
<dbReference type="Pfam" id="PF21074">
    <property type="entry name" value="GDH_C"/>
    <property type="match status" value="1"/>
</dbReference>
<dbReference type="RefSeq" id="WP_201689327.1">
    <property type="nucleotide sequence ID" value="NZ_JAEQND010000005.1"/>
</dbReference>
<dbReference type="SUPFAM" id="SSF51735">
    <property type="entry name" value="NAD(P)-binding Rossmann-fold domains"/>
    <property type="match status" value="1"/>
</dbReference>
<dbReference type="PANTHER" id="PTHR43403">
    <property type="entry name" value="NAD-SPECIFIC GLUTAMATE DEHYDROGENASE"/>
    <property type="match status" value="1"/>
</dbReference>
<evidence type="ECO:0000256" key="1">
    <source>
        <dbReference type="ARBA" id="ARBA00023002"/>
    </source>
</evidence>
<keyword evidence="8" id="KW-1185">Reference proteome</keyword>
<comment type="caution">
    <text evidence="7">The sequence shown here is derived from an EMBL/GenBank/DDBJ whole genome shotgun (WGS) entry which is preliminary data.</text>
</comment>
<feature type="domain" description="NAD-glutamate dehydrogenase ACT3" evidence="6">
    <location>
        <begin position="553"/>
        <end position="631"/>
    </location>
</feature>
<dbReference type="InterPro" id="IPR049059">
    <property type="entry name" value="NAD_Glu_DH_HM1"/>
</dbReference>
<dbReference type="InterPro" id="IPR007780">
    <property type="entry name" value="NAD_Glu_DH_bac"/>
</dbReference>
<name>A0ABS1JMV4_9BURK</name>
<reference evidence="7 8" key="1">
    <citation type="journal article" date="2017" name="Int. J. Syst. Evol. Microbiol.">
        <title>Ramlibacter alkalitolerans sp. nov., alkali-tolerant bacterium isolated from soil of ginseng.</title>
        <authorList>
            <person name="Lee D.H."/>
            <person name="Cha C.J."/>
        </authorList>
    </citation>
    <scope>NUCLEOTIDE SEQUENCE [LARGE SCALE GENOMIC DNA]</scope>
    <source>
        <strain evidence="7 8">KACC 19305</strain>
    </source>
</reference>
<evidence type="ECO:0000259" key="5">
    <source>
        <dbReference type="Pfam" id="PF21076"/>
    </source>
</evidence>
<evidence type="ECO:0000259" key="4">
    <source>
        <dbReference type="Pfam" id="PF21075"/>
    </source>
</evidence>
<evidence type="ECO:0000259" key="2">
    <source>
        <dbReference type="Pfam" id="PF05088"/>
    </source>
</evidence>
<dbReference type="InterPro" id="IPR024727">
    <property type="entry name" value="NAD_Glu_DH_N_ACT1"/>
</dbReference>
<dbReference type="Pfam" id="PF21078">
    <property type="entry name" value="GDH_HM3"/>
    <property type="match status" value="1"/>
</dbReference>
<dbReference type="Pfam" id="PF21077">
    <property type="entry name" value="GDH_ACT3"/>
    <property type="match status" value="1"/>
</dbReference>
<proteinExistence type="predicted"/>
<dbReference type="InterPro" id="IPR049064">
    <property type="entry name" value="NAD_Glu_DH_ACT3"/>
</dbReference>
<evidence type="ECO:0000259" key="3">
    <source>
        <dbReference type="Pfam" id="PF21074"/>
    </source>
</evidence>
<dbReference type="InterPro" id="IPR049056">
    <property type="entry name" value="NAD_Glu_DH_HM3"/>
</dbReference>
<protein>
    <submittedName>
        <fullName evidence="7">NAD-glutamate dehydrogenase</fullName>
    </submittedName>
</protein>
<accession>A0ABS1JMV4</accession>
<organism evidence="7 8">
    <name type="scientific">Ramlibacter alkalitolerans</name>
    <dbReference type="NCBI Taxonomy" id="2039631"/>
    <lineage>
        <taxon>Bacteria</taxon>
        <taxon>Pseudomonadati</taxon>
        <taxon>Pseudomonadota</taxon>
        <taxon>Betaproteobacteria</taxon>
        <taxon>Burkholderiales</taxon>
        <taxon>Comamonadaceae</taxon>
        <taxon>Ramlibacter</taxon>
    </lineage>
</organism>
<dbReference type="Proteomes" id="UP000622707">
    <property type="component" value="Unassembled WGS sequence"/>
</dbReference>
<gene>
    <name evidence="7" type="ORF">JI746_10740</name>
</gene>
<dbReference type="InterPro" id="IPR028971">
    <property type="entry name" value="NAD-GDH_cat"/>
</dbReference>
<dbReference type="InterPro" id="IPR046346">
    <property type="entry name" value="Aminoacid_DH-like_N_sf"/>
</dbReference>
<evidence type="ECO:0000313" key="8">
    <source>
        <dbReference type="Proteomes" id="UP000622707"/>
    </source>
</evidence>
<feature type="domain" description="NAD-glutamate dehydrogenase N-terminal ACT1" evidence="4">
    <location>
        <begin position="35"/>
        <end position="176"/>
    </location>
</feature>
<dbReference type="InterPro" id="IPR036291">
    <property type="entry name" value="NAD(P)-bd_dom_sf"/>
</dbReference>
<dbReference type="InterPro" id="IPR049058">
    <property type="entry name" value="NAD_Glu_DH_HM2"/>
</dbReference>
<evidence type="ECO:0000313" key="7">
    <source>
        <dbReference type="EMBL" id="MBL0425584.1"/>
    </source>
</evidence>